<dbReference type="CDD" id="cd00158">
    <property type="entry name" value="RHOD"/>
    <property type="match status" value="1"/>
</dbReference>
<dbReference type="AlphaFoldDB" id="Q39R91"/>
<dbReference type="InterPro" id="IPR036873">
    <property type="entry name" value="Rhodanese-like_dom_sf"/>
</dbReference>
<protein>
    <submittedName>
        <fullName evidence="3">Rhodanese homology domain superfamily protein</fullName>
    </submittedName>
</protein>
<gene>
    <name evidence="3" type="ordered locus">Gmet_3018</name>
</gene>
<sequence>MKSDAKRLAAEMAAIVLIAAVIGIAWNHRLLLNVFRGEGVKAQQTPAAPKGAPAAAPTAAAALPLGLMQVKELFDTGEAIIIDARDREAYRKGHIKGAMSLPVGEAGGLITPFADRTPKDKLLVVYCGGYDCHDSKLLGEKLLAAGFTQVFVYEGGYPEWQDAGHPVTKGDK</sequence>
<dbReference type="STRING" id="269799.Gmet_3018"/>
<reference evidence="3 4" key="1">
    <citation type="submission" date="2005-10" db="EMBL/GenBank/DDBJ databases">
        <title>Complete sequence of Geobacter metallireducens GS-15.</title>
        <authorList>
            <consortium name="US DOE Joint Genome Institute"/>
            <person name="Copeland A."/>
            <person name="Lucas S."/>
            <person name="Lapidus A."/>
            <person name="Barry K."/>
            <person name="Detter J.C."/>
            <person name="Glavina T."/>
            <person name="Hammon N."/>
            <person name="Israni S."/>
            <person name="Pitluck S."/>
            <person name="Di Bartolo G."/>
            <person name="Chain P."/>
            <person name="Schmutz J."/>
            <person name="Larimer F."/>
            <person name="Land M."/>
            <person name="Kyrpides N."/>
            <person name="Ivanova N."/>
            <person name="Richardson P."/>
        </authorList>
    </citation>
    <scope>NUCLEOTIDE SEQUENCE [LARGE SCALE GENOMIC DNA]</scope>
    <source>
        <strain evidence="4">ATCC 53774 / DSM 7210 / GS-15</strain>
    </source>
</reference>
<keyword evidence="1" id="KW-0472">Membrane</keyword>
<dbReference type="InterPro" id="IPR001763">
    <property type="entry name" value="Rhodanese-like_dom"/>
</dbReference>
<evidence type="ECO:0000313" key="3">
    <source>
        <dbReference type="EMBL" id="ABB33233.1"/>
    </source>
</evidence>
<dbReference type="EMBL" id="CP000148">
    <property type="protein sequence ID" value="ABB33233.1"/>
    <property type="molecule type" value="Genomic_DNA"/>
</dbReference>
<dbReference type="HOGENOM" id="CLU_089574_8_0_7"/>
<organism evidence="3 4">
    <name type="scientific">Geobacter metallireducens (strain ATCC 53774 / DSM 7210 / GS-15)</name>
    <dbReference type="NCBI Taxonomy" id="269799"/>
    <lineage>
        <taxon>Bacteria</taxon>
        <taxon>Pseudomonadati</taxon>
        <taxon>Thermodesulfobacteriota</taxon>
        <taxon>Desulfuromonadia</taxon>
        <taxon>Geobacterales</taxon>
        <taxon>Geobacteraceae</taxon>
        <taxon>Geobacter</taxon>
    </lineage>
</organism>
<dbReference type="Proteomes" id="UP000007073">
    <property type="component" value="Chromosome"/>
</dbReference>
<keyword evidence="4" id="KW-1185">Reference proteome</keyword>
<dbReference type="PROSITE" id="PS50206">
    <property type="entry name" value="RHODANESE_3"/>
    <property type="match status" value="1"/>
</dbReference>
<keyword evidence="1" id="KW-0812">Transmembrane</keyword>
<feature type="domain" description="Rhodanese" evidence="2">
    <location>
        <begin position="75"/>
        <end position="169"/>
    </location>
</feature>
<dbReference type="RefSeq" id="WP_004514332.1">
    <property type="nucleotide sequence ID" value="NC_007517.1"/>
</dbReference>
<proteinExistence type="predicted"/>
<accession>Q39R91</accession>
<feature type="transmembrane region" description="Helical" evidence="1">
    <location>
        <begin position="7"/>
        <end position="26"/>
    </location>
</feature>
<dbReference type="InterPro" id="IPR050229">
    <property type="entry name" value="GlpE_sulfurtransferase"/>
</dbReference>
<keyword evidence="1" id="KW-1133">Transmembrane helix</keyword>
<dbReference type="KEGG" id="gme:Gmet_3018"/>
<dbReference type="SUPFAM" id="SSF52821">
    <property type="entry name" value="Rhodanese/Cell cycle control phosphatase"/>
    <property type="match status" value="1"/>
</dbReference>
<dbReference type="SMART" id="SM00450">
    <property type="entry name" value="RHOD"/>
    <property type="match status" value="1"/>
</dbReference>
<dbReference type="Pfam" id="PF00581">
    <property type="entry name" value="Rhodanese"/>
    <property type="match status" value="1"/>
</dbReference>
<evidence type="ECO:0000256" key="1">
    <source>
        <dbReference type="SAM" id="Phobius"/>
    </source>
</evidence>
<dbReference type="Gene3D" id="3.40.250.10">
    <property type="entry name" value="Rhodanese-like domain"/>
    <property type="match status" value="1"/>
</dbReference>
<dbReference type="PANTHER" id="PTHR43031:SF18">
    <property type="entry name" value="RHODANESE-RELATED SULFURTRANSFERASES"/>
    <property type="match status" value="1"/>
</dbReference>
<dbReference type="eggNOG" id="COG0607">
    <property type="taxonomic scope" value="Bacteria"/>
</dbReference>
<name>Q39R91_GEOMG</name>
<reference evidence="3 4" key="2">
    <citation type="journal article" date="2009" name="BMC Microbiol.">
        <title>The genome sequence of Geobacter metallireducens: features of metabolism, physiology and regulation common and dissimilar to Geobacter sulfurreducens.</title>
        <authorList>
            <person name="Aklujkar M."/>
            <person name="Krushkal J."/>
            <person name="DiBartolo G."/>
            <person name="Lapidus A."/>
            <person name="Land M.L."/>
            <person name="Lovley D.R."/>
        </authorList>
    </citation>
    <scope>NUCLEOTIDE SEQUENCE [LARGE SCALE GENOMIC DNA]</scope>
    <source>
        <strain evidence="4">ATCC 53774 / DSM 7210 / GS-15</strain>
    </source>
</reference>
<evidence type="ECO:0000259" key="2">
    <source>
        <dbReference type="PROSITE" id="PS50206"/>
    </source>
</evidence>
<dbReference type="PANTHER" id="PTHR43031">
    <property type="entry name" value="FAD-DEPENDENT OXIDOREDUCTASE"/>
    <property type="match status" value="1"/>
</dbReference>
<evidence type="ECO:0000313" key="4">
    <source>
        <dbReference type="Proteomes" id="UP000007073"/>
    </source>
</evidence>